<evidence type="ECO:0000313" key="3">
    <source>
        <dbReference type="Proteomes" id="UP000184612"/>
    </source>
</evidence>
<feature type="region of interest" description="Disordered" evidence="1">
    <location>
        <begin position="216"/>
        <end position="262"/>
    </location>
</feature>
<evidence type="ECO:0000313" key="2">
    <source>
        <dbReference type="EMBL" id="SHO54134.1"/>
    </source>
</evidence>
<dbReference type="EMBL" id="FRFD01000018">
    <property type="protein sequence ID" value="SHO54134.1"/>
    <property type="molecule type" value="Genomic_DNA"/>
</dbReference>
<gene>
    <name evidence="2" type="ORF">SAMN02745217_04589</name>
</gene>
<feature type="compositionally biased region" description="Acidic residues" evidence="1">
    <location>
        <begin position="27"/>
        <end position="45"/>
    </location>
</feature>
<sequence>MGVFSEIAMEEENEQEEINPFSLEHIPEEEAQEKEAFEDEEEQQAEADAAAEVLANLEEKSGSSLYQKKKEHEEKEAQRKAEWEAKRQAKLEAEQIAWENAVAMSDDELLTASLKRVGTDVERITRRNMKMCVTEYIQTRCLEDVDFARQVMHPRKNMINCFKYINRRAFEFVKQEMEDNEVKSSAEGYGSDIPDDLCYQWAEEYFLDMDAKEDKDKEEDFVPKPYYGGASSTKSSKNKKAPEKKPVKKAEPHKEEDVVSGQMSFIEQLPIMEVLAG</sequence>
<feature type="compositionally biased region" description="Basic and acidic residues" evidence="1">
    <location>
        <begin position="240"/>
        <end position="257"/>
    </location>
</feature>
<evidence type="ECO:0000256" key="1">
    <source>
        <dbReference type="SAM" id="MobiDB-lite"/>
    </source>
</evidence>
<protein>
    <submittedName>
        <fullName evidence="2">PcfK-like protein</fullName>
    </submittedName>
</protein>
<feature type="compositionally biased region" description="Acidic residues" evidence="1">
    <location>
        <begin position="8"/>
        <end position="17"/>
    </location>
</feature>
<dbReference type="OrthoDB" id="1937091at2"/>
<feature type="region of interest" description="Disordered" evidence="1">
    <location>
        <begin position="1"/>
        <end position="48"/>
    </location>
</feature>
<keyword evidence="3" id="KW-1185">Reference proteome</keyword>
<organism evidence="2 3">
    <name type="scientific">Anaerocolumna xylanovorans DSM 12503</name>
    <dbReference type="NCBI Taxonomy" id="1121345"/>
    <lineage>
        <taxon>Bacteria</taxon>
        <taxon>Bacillati</taxon>
        <taxon>Bacillota</taxon>
        <taxon>Clostridia</taxon>
        <taxon>Lachnospirales</taxon>
        <taxon>Lachnospiraceae</taxon>
        <taxon>Anaerocolumna</taxon>
    </lineage>
</organism>
<dbReference type="STRING" id="1121345.SAMN02745217_04589"/>
<accession>A0A1M7YNB3</accession>
<dbReference type="RefSeq" id="WP_073591196.1">
    <property type="nucleotide sequence ID" value="NZ_FRFD01000018.1"/>
</dbReference>
<proteinExistence type="predicted"/>
<reference evidence="2 3" key="1">
    <citation type="submission" date="2016-12" db="EMBL/GenBank/DDBJ databases">
        <authorList>
            <person name="Song W.-J."/>
            <person name="Kurnit D.M."/>
        </authorList>
    </citation>
    <scope>NUCLEOTIDE SEQUENCE [LARGE SCALE GENOMIC DNA]</scope>
    <source>
        <strain evidence="2 3">DSM 12503</strain>
    </source>
</reference>
<dbReference type="AlphaFoldDB" id="A0A1M7YNB3"/>
<dbReference type="Proteomes" id="UP000184612">
    <property type="component" value="Unassembled WGS sequence"/>
</dbReference>
<name>A0A1M7YNB3_9FIRM</name>